<protein>
    <submittedName>
        <fullName evidence="2">Ribonuclease activity regulator RraA</fullName>
    </submittedName>
</protein>
<comment type="caution">
    <text evidence="2">The sequence shown here is derived from an EMBL/GenBank/DDBJ whole genome shotgun (WGS) entry which is preliminary data.</text>
</comment>
<organism evidence="2 3">
    <name type="scientific">Frigidibacter albus</name>
    <dbReference type="NCBI Taxonomy" id="1465486"/>
    <lineage>
        <taxon>Bacteria</taxon>
        <taxon>Pseudomonadati</taxon>
        <taxon>Pseudomonadota</taxon>
        <taxon>Alphaproteobacteria</taxon>
        <taxon>Rhodobacterales</taxon>
        <taxon>Paracoccaceae</taxon>
        <taxon>Frigidibacter</taxon>
    </lineage>
</organism>
<feature type="binding site" evidence="1">
    <location>
        <begin position="100"/>
        <end position="103"/>
    </location>
    <ligand>
        <name>substrate</name>
    </ligand>
</feature>
<dbReference type="PANTHER" id="PTHR33254:SF16">
    <property type="entry name" value="BLR3842 PROTEIN"/>
    <property type="match status" value="1"/>
</dbReference>
<dbReference type="Pfam" id="PF03737">
    <property type="entry name" value="RraA-like"/>
    <property type="match status" value="1"/>
</dbReference>
<dbReference type="Gene3D" id="3.50.30.40">
    <property type="entry name" value="Ribonuclease E inhibitor RraA/RraA-like"/>
    <property type="match status" value="1"/>
</dbReference>
<dbReference type="GO" id="GO:0046872">
    <property type="term" value="F:metal ion binding"/>
    <property type="evidence" value="ECO:0007669"/>
    <property type="project" value="UniProtKB-KW"/>
</dbReference>
<dbReference type="NCBIfam" id="NF006093">
    <property type="entry name" value="PRK08245.1"/>
    <property type="match status" value="1"/>
</dbReference>
<dbReference type="AlphaFoldDB" id="A0A6L8VMR8"/>
<dbReference type="SUPFAM" id="SSF89562">
    <property type="entry name" value="RraA-like"/>
    <property type="match status" value="1"/>
</dbReference>
<evidence type="ECO:0000313" key="3">
    <source>
        <dbReference type="Proteomes" id="UP000477083"/>
    </source>
</evidence>
<reference evidence="2 3" key="1">
    <citation type="submission" date="2020-01" db="EMBL/GenBank/DDBJ databases">
        <title>Frigidibacter albus SP32T (=CGMCC 1.13995T).</title>
        <authorList>
            <person name="Liao X."/>
        </authorList>
    </citation>
    <scope>NUCLEOTIDE SEQUENCE [LARGE SCALE GENOMIC DNA]</scope>
    <source>
        <strain evidence="2 3">SP32</strain>
    </source>
</reference>
<dbReference type="RefSeq" id="WP_161348724.1">
    <property type="nucleotide sequence ID" value="NZ_BMGW01000030.1"/>
</dbReference>
<keyword evidence="1" id="KW-0479">Metal-binding</keyword>
<dbReference type="InterPro" id="IPR036704">
    <property type="entry name" value="RraA/RraA-like_sf"/>
</dbReference>
<evidence type="ECO:0000256" key="1">
    <source>
        <dbReference type="PIRSR" id="PIRSR605493-1"/>
    </source>
</evidence>
<dbReference type="PANTHER" id="PTHR33254">
    <property type="entry name" value="4-HYDROXY-4-METHYL-2-OXOGLUTARATE ALDOLASE 3-RELATED"/>
    <property type="match status" value="1"/>
</dbReference>
<feature type="binding site" evidence="1">
    <location>
        <position position="123"/>
    </location>
    <ligand>
        <name>substrate</name>
    </ligand>
</feature>
<dbReference type="EMBL" id="WWNR01000032">
    <property type="protein sequence ID" value="MZQ91344.1"/>
    <property type="molecule type" value="Genomic_DNA"/>
</dbReference>
<evidence type="ECO:0000313" key="2">
    <source>
        <dbReference type="EMBL" id="MZQ91344.1"/>
    </source>
</evidence>
<name>A0A6L8VMR8_9RHOB</name>
<proteinExistence type="predicted"/>
<dbReference type="Proteomes" id="UP000477083">
    <property type="component" value="Unassembled WGS sequence"/>
</dbReference>
<accession>A0A6L8VMR8</accession>
<gene>
    <name evidence="2" type="ORF">GS660_19895</name>
</gene>
<sequence length="236" mass="25475">MNPATRDKLMGVSVATLCSALYKRGLRSQTIQDVRPVAPKGRNMVGPAFTLRYMPAREDRNPMSVFRNEDHPQRVAIETCPEGAVLVMDSRKDARAASAGDILITRLMVRGGAGIVTDGGFRDAMVIAGLEIPAYHARPSSPTNLTLHEAIDINVPIGCGDVPVFPGDIVVGDDDSVIVIPAEIADEIADEAVEMTAYEDFAVERVKAGATIIGLYPATDERNLTLFAEWRKANGR</sequence>
<keyword evidence="3" id="KW-1185">Reference proteome</keyword>
<dbReference type="OrthoDB" id="9805307at2"/>
<comment type="cofactor">
    <cofactor evidence="1">
        <name>Mg(2+)</name>
        <dbReference type="ChEBI" id="CHEBI:18420"/>
    </cofactor>
</comment>
<dbReference type="CDD" id="cd16841">
    <property type="entry name" value="RraA_family"/>
    <property type="match status" value="1"/>
</dbReference>
<keyword evidence="1" id="KW-0460">Magnesium</keyword>
<feature type="binding site" evidence="1">
    <location>
        <position position="122"/>
    </location>
    <ligand>
        <name>substrate</name>
    </ligand>
</feature>
<dbReference type="InterPro" id="IPR005493">
    <property type="entry name" value="RraA/RraA-like"/>
</dbReference>